<accession>V9L5C2</accession>
<feature type="coiled-coil region" evidence="1">
    <location>
        <begin position="269"/>
        <end position="354"/>
    </location>
</feature>
<feature type="non-terminal residue" evidence="3">
    <location>
        <position position="1"/>
    </location>
</feature>
<dbReference type="GO" id="GO:2001224">
    <property type="term" value="P:positive regulation of neuron migration"/>
    <property type="evidence" value="ECO:0007669"/>
    <property type="project" value="TreeGrafter"/>
</dbReference>
<evidence type="ECO:0000256" key="1">
    <source>
        <dbReference type="SAM" id="Coils"/>
    </source>
</evidence>
<feature type="non-terminal residue" evidence="3">
    <location>
        <position position="356"/>
    </location>
</feature>
<dbReference type="PANTHER" id="PTHR46606">
    <property type="entry name" value="SHOOTIN-1"/>
    <property type="match status" value="1"/>
</dbReference>
<feature type="region of interest" description="Disordered" evidence="2">
    <location>
        <begin position="29"/>
        <end position="48"/>
    </location>
</feature>
<evidence type="ECO:0000256" key="2">
    <source>
        <dbReference type="SAM" id="MobiDB-lite"/>
    </source>
</evidence>
<name>V9L5C2_CALMI</name>
<dbReference type="GO" id="GO:0048812">
    <property type="term" value="P:neuron projection morphogenesis"/>
    <property type="evidence" value="ECO:0007669"/>
    <property type="project" value="TreeGrafter"/>
</dbReference>
<dbReference type="AlphaFoldDB" id="V9L5C2"/>
<sequence>VLLCGCVRLCAGSARGPLGVVMLPCPASPARTQERGEAEPTPTGEMKEECQRLVRERDEAECRLKQIKRVSQMVLEEVNALHTQLEIEKSCRENAEVLATKLSHENKKLKYLSLSRPCLDELLPSISDCTATEEEPQDISPDPYSQYQQQVKDLQETVTQLLEEKKQLTGQLQELQSNIEELTARLEKEQAEMTELRNVLEKQTKTIKSINRVSVMATQEYEELRQQLELEQNLRQKAEAFAHEMLIKQKEANRQSAILLHQADPSIQLLKALEEVANITKMLEEERLQHQKQIKELESHLDETALQKELGTVQRQLELVEEERRETEQRVQHMEQRNFELENKVQELEKLKLQIA</sequence>
<dbReference type="PANTHER" id="PTHR46606:SF1">
    <property type="entry name" value="SHOOTIN-1"/>
    <property type="match status" value="1"/>
</dbReference>
<proteinExistence type="evidence at transcript level"/>
<protein>
    <submittedName>
        <fullName evidence="3">Shootin-1</fullName>
    </submittedName>
</protein>
<keyword evidence="1" id="KW-0175">Coiled coil</keyword>
<evidence type="ECO:0000313" key="3">
    <source>
        <dbReference type="EMBL" id="AFP06824.1"/>
    </source>
</evidence>
<dbReference type="GO" id="GO:0031252">
    <property type="term" value="C:cell leading edge"/>
    <property type="evidence" value="ECO:0007669"/>
    <property type="project" value="TreeGrafter"/>
</dbReference>
<dbReference type="Gene3D" id="1.20.5.1160">
    <property type="entry name" value="Vasodilator-stimulated phosphoprotein"/>
    <property type="match status" value="1"/>
</dbReference>
<dbReference type="GO" id="GO:0044295">
    <property type="term" value="C:axonal growth cone"/>
    <property type="evidence" value="ECO:0007669"/>
    <property type="project" value="TreeGrafter"/>
</dbReference>
<organism evidence="3">
    <name type="scientific">Callorhinchus milii</name>
    <name type="common">Ghost shark</name>
    <dbReference type="NCBI Taxonomy" id="7868"/>
    <lineage>
        <taxon>Eukaryota</taxon>
        <taxon>Metazoa</taxon>
        <taxon>Chordata</taxon>
        <taxon>Craniata</taxon>
        <taxon>Vertebrata</taxon>
        <taxon>Chondrichthyes</taxon>
        <taxon>Holocephali</taxon>
        <taxon>Chimaeriformes</taxon>
        <taxon>Callorhinchidae</taxon>
        <taxon>Callorhinchus</taxon>
    </lineage>
</organism>
<dbReference type="EMBL" id="JW874307">
    <property type="protein sequence ID" value="AFP06824.1"/>
    <property type="molecule type" value="mRNA"/>
</dbReference>
<dbReference type="GO" id="GO:0005737">
    <property type="term" value="C:cytoplasm"/>
    <property type="evidence" value="ECO:0007669"/>
    <property type="project" value="TreeGrafter"/>
</dbReference>
<dbReference type="InterPro" id="IPR024849">
    <property type="entry name" value="Shootin-1"/>
</dbReference>
<reference evidence="3" key="1">
    <citation type="journal article" date="2014" name="Nature">
        <title>Elephant shark genome provides unique insights into gnathostome evolution.</title>
        <authorList>
            <consortium name="International Elephant Shark Genome Sequencing Consortium"/>
            <person name="Venkatesh B."/>
            <person name="Lee A.P."/>
            <person name="Ravi V."/>
            <person name="Maurya A.K."/>
            <person name="Lian M.M."/>
            <person name="Swann J.B."/>
            <person name="Ohta Y."/>
            <person name="Flajnik M.F."/>
            <person name="Sutoh Y."/>
            <person name="Kasahara M."/>
            <person name="Hoon S."/>
            <person name="Gangu V."/>
            <person name="Roy S.W."/>
            <person name="Irimia M."/>
            <person name="Korzh V."/>
            <person name="Kondrychyn I."/>
            <person name="Lim Z.W."/>
            <person name="Tay B.H."/>
            <person name="Tohari S."/>
            <person name="Kong K.W."/>
            <person name="Ho S."/>
            <person name="Lorente-Galdos B."/>
            <person name="Quilez J."/>
            <person name="Marques-Bonet T."/>
            <person name="Raney B.J."/>
            <person name="Ingham P.W."/>
            <person name="Tay A."/>
            <person name="Hillier L.W."/>
            <person name="Minx P."/>
            <person name="Boehm T."/>
            <person name="Wilson R.K."/>
            <person name="Brenner S."/>
            <person name="Warren W.C."/>
        </authorList>
    </citation>
    <scope>NUCLEOTIDE SEQUENCE</scope>
    <source>
        <tissue evidence="3">Brain</tissue>
    </source>
</reference>
<feature type="coiled-coil region" evidence="1">
    <location>
        <begin position="144"/>
        <end position="241"/>
    </location>
</feature>